<gene>
    <name evidence="1" type="ORF">SAMN05216298_0640</name>
</gene>
<evidence type="ECO:0000313" key="1">
    <source>
        <dbReference type="EMBL" id="SDK58059.1"/>
    </source>
</evidence>
<keyword evidence="2" id="KW-1185">Reference proteome</keyword>
<organism evidence="1 2">
    <name type="scientific">Glycomyces sambucus</name>
    <dbReference type="NCBI Taxonomy" id="380244"/>
    <lineage>
        <taxon>Bacteria</taxon>
        <taxon>Bacillati</taxon>
        <taxon>Actinomycetota</taxon>
        <taxon>Actinomycetes</taxon>
        <taxon>Glycomycetales</taxon>
        <taxon>Glycomycetaceae</taxon>
        <taxon>Glycomyces</taxon>
    </lineage>
</organism>
<name>A0A1G9D2E5_9ACTN</name>
<sequence>MTRIRPLRALANAAVVLTVSAAVGNPEAAELVFRF</sequence>
<dbReference type="Proteomes" id="UP000198662">
    <property type="component" value="Unassembled WGS sequence"/>
</dbReference>
<accession>A0A1G9D2E5</accession>
<dbReference type="AlphaFoldDB" id="A0A1G9D2E5"/>
<proteinExistence type="predicted"/>
<evidence type="ECO:0000313" key="2">
    <source>
        <dbReference type="Proteomes" id="UP000198662"/>
    </source>
</evidence>
<dbReference type="EMBL" id="FNGF01000001">
    <property type="protein sequence ID" value="SDK58059.1"/>
    <property type="molecule type" value="Genomic_DNA"/>
</dbReference>
<dbReference type="STRING" id="380244.SAMN05216298_0640"/>
<reference evidence="2" key="1">
    <citation type="submission" date="2016-10" db="EMBL/GenBank/DDBJ databases">
        <authorList>
            <person name="Varghese N."/>
            <person name="Submissions S."/>
        </authorList>
    </citation>
    <scope>NUCLEOTIDE SEQUENCE [LARGE SCALE GENOMIC DNA]</scope>
    <source>
        <strain evidence="2">CGMCC 4.3147</strain>
    </source>
</reference>
<protein>
    <submittedName>
        <fullName evidence="1">Uncharacterized protein</fullName>
    </submittedName>
</protein>